<dbReference type="CDD" id="cd08474">
    <property type="entry name" value="PBP2_CrgA_like_5"/>
    <property type="match status" value="1"/>
</dbReference>
<dbReference type="InterPro" id="IPR005119">
    <property type="entry name" value="LysR_subst-bd"/>
</dbReference>
<organism evidence="6 7">
    <name type="scientific">Teichococcus vastitatis</name>
    <dbReference type="NCBI Taxonomy" id="2307076"/>
    <lineage>
        <taxon>Bacteria</taxon>
        <taxon>Pseudomonadati</taxon>
        <taxon>Pseudomonadota</taxon>
        <taxon>Alphaproteobacteria</taxon>
        <taxon>Acetobacterales</taxon>
        <taxon>Roseomonadaceae</taxon>
        <taxon>Roseomonas</taxon>
    </lineage>
</organism>
<dbReference type="InterPro" id="IPR036390">
    <property type="entry name" value="WH_DNA-bd_sf"/>
</dbReference>
<dbReference type="Proteomes" id="UP001201985">
    <property type="component" value="Unassembled WGS sequence"/>
</dbReference>
<dbReference type="PANTHER" id="PTHR30537:SF1">
    <property type="entry name" value="HTH-TYPE TRANSCRIPTIONAL REGULATOR PGRR"/>
    <property type="match status" value="1"/>
</dbReference>
<keyword evidence="4" id="KW-0804">Transcription</keyword>
<dbReference type="Gene3D" id="1.10.10.10">
    <property type="entry name" value="Winged helix-like DNA-binding domain superfamily/Winged helix DNA-binding domain"/>
    <property type="match status" value="1"/>
</dbReference>
<evidence type="ECO:0000313" key="7">
    <source>
        <dbReference type="Proteomes" id="UP001201985"/>
    </source>
</evidence>
<dbReference type="RefSeq" id="WP_120009868.1">
    <property type="nucleotide sequence ID" value="NZ_JALBUU010000034.1"/>
</dbReference>
<dbReference type="Pfam" id="PF03466">
    <property type="entry name" value="LysR_substrate"/>
    <property type="match status" value="1"/>
</dbReference>
<dbReference type="InterPro" id="IPR036388">
    <property type="entry name" value="WH-like_DNA-bd_sf"/>
</dbReference>
<evidence type="ECO:0000259" key="5">
    <source>
        <dbReference type="PROSITE" id="PS50931"/>
    </source>
</evidence>
<evidence type="ECO:0000313" key="6">
    <source>
        <dbReference type="EMBL" id="MCI0755527.1"/>
    </source>
</evidence>
<dbReference type="PROSITE" id="PS50931">
    <property type="entry name" value="HTH_LYSR"/>
    <property type="match status" value="1"/>
</dbReference>
<accession>A0ABS9W8A3</accession>
<dbReference type="SUPFAM" id="SSF53850">
    <property type="entry name" value="Periplasmic binding protein-like II"/>
    <property type="match status" value="1"/>
</dbReference>
<dbReference type="EMBL" id="JALBUU010000034">
    <property type="protein sequence ID" value="MCI0755527.1"/>
    <property type="molecule type" value="Genomic_DNA"/>
</dbReference>
<keyword evidence="7" id="KW-1185">Reference proteome</keyword>
<evidence type="ECO:0000256" key="2">
    <source>
        <dbReference type="ARBA" id="ARBA00023015"/>
    </source>
</evidence>
<comment type="similarity">
    <text evidence="1">Belongs to the LysR transcriptional regulatory family.</text>
</comment>
<sequence length="302" mass="33407">MKRPSLDDLETFAVVARTRSFRKAALERGVTSSSISQVVRNLEERLGIRLLNRTTRSVSVTEAGAQLLSRLQPVFAEVAVALEDIDSFRGKPSGSVRINAPAPAIEFVLAPLAERFLGAYPNVTLELVSDAANVDIVDSRFDAGVRFGESIALDMIAVPLGPPLRYIVVGSPRYLEQRGTPSEPEELLKHDGVRLRFPSGRLFPWDFEKGGRAVTISPEGRLVVSDSRYMIRGAVAGLGLAYLLDDYARQPLANGDLVQVLDDWCPRIPSWFLYYPSRRLPPPAMRAFLDFLAAQRSIDKQI</sequence>
<keyword evidence="2" id="KW-0805">Transcription regulation</keyword>
<dbReference type="SUPFAM" id="SSF46785">
    <property type="entry name" value="Winged helix' DNA-binding domain"/>
    <property type="match status" value="1"/>
</dbReference>
<dbReference type="Pfam" id="PF00126">
    <property type="entry name" value="HTH_1"/>
    <property type="match status" value="1"/>
</dbReference>
<comment type="caution">
    <text evidence="6">The sequence shown here is derived from an EMBL/GenBank/DDBJ whole genome shotgun (WGS) entry which is preliminary data.</text>
</comment>
<evidence type="ECO:0000256" key="4">
    <source>
        <dbReference type="ARBA" id="ARBA00023163"/>
    </source>
</evidence>
<evidence type="ECO:0000256" key="1">
    <source>
        <dbReference type="ARBA" id="ARBA00009437"/>
    </source>
</evidence>
<protein>
    <submittedName>
        <fullName evidence="6">LysR family transcriptional regulator</fullName>
    </submittedName>
</protein>
<dbReference type="InterPro" id="IPR058163">
    <property type="entry name" value="LysR-type_TF_proteobact-type"/>
</dbReference>
<dbReference type="PANTHER" id="PTHR30537">
    <property type="entry name" value="HTH-TYPE TRANSCRIPTIONAL REGULATOR"/>
    <property type="match status" value="1"/>
</dbReference>
<gene>
    <name evidence="6" type="ORF">MON41_17585</name>
</gene>
<name>A0ABS9W8A3_9PROT</name>
<feature type="domain" description="HTH lysR-type" evidence="5">
    <location>
        <begin position="4"/>
        <end position="61"/>
    </location>
</feature>
<proteinExistence type="inferred from homology"/>
<evidence type="ECO:0000256" key="3">
    <source>
        <dbReference type="ARBA" id="ARBA00023125"/>
    </source>
</evidence>
<reference evidence="6 7" key="1">
    <citation type="submission" date="2022-03" db="EMBL/GenBank/DDBJ databases">
        <title>Complete genome analysis of Roseomonas KG 17.1 : a prolific producer of plant growth promoters.</title>
        <authorList>
            <person name="Saadouli I."/>
            <person name="Najjari A."/>
            <person name="Mosbah A."/>
            <person name="Ouzari H.I."/>
        </authorList>
    </citation>
    <scope>NUCLEOTIDE SEQUENCE [LARGE SCALE GENOMIC DNA]</scope>
    <source>
        <strain evidence="6 7">KG17-1</strain>
    </source>
</reference>
<dbReference type="Gene3D" id="3.40.190.290">
    <property type="match status" value="1"/>
</dbReference>
<keyword evidence="3" id="KW-0238">DNA-binding</keyword>
<dbReference type="InterPro" id="IPR000847">
    <property type="entry name" value="LysR_HTH_N"/>
</dbReference>